<dbReference type="AlphaFoldDB" id="A0A8S1Y0B6"/>
<dbReference type="OMA" id="FKQYSFI"/>
<name>A0A8S1Y0B6_PAROT</name>
<sequence length="688" mass="81315">MQQAITQDQFSFINHPISDYPTQITIFQQSAIFGQDTKELSTIPDINHTPPTPNQHLYNILEQFGSTLARYLALQMIGVQSYLKQSMEYLNHNIQDLKMLIFNAQVMFASKNKIQEFELAREEQCNQIQALIDGIEDDYCKEALSNLLGKIEEVRFSSQYTLKITQIELLETETIYFQVIDKDKSMKTFIDLIKKDSIIIAQQLCPHLIVLSAVFKDVLKLDLIHQTQQNFYSLEKFVNHLQQLYKNQDISQYFQQISRIYPRLKEHFTEIEEIRNKKRKQFEYQLADEDKDILQLFYDKQSNFVLQFPQDKVLPEEICELIQLTYFLITQGQKNATSQLIETQIQKILQNDQFKQYSFIFDLIADCVHQSQLKLLFYGYVECILDTRLIKFTSHLRTDLIILNQLSQKPQTNLTEQQLQQLKDMVCITRRQNLQFQDFAQIINSAGQMETLVAAKQEEALMEATIELENQLYESQEINELIINKESAALQIRAKRLKFLMELFLRFYRVSSETLHKLFLYYEQGYECKQQSTIFLRQKVAIPKELFSTVQNQRKTQNWIDIQNQILSADVLGTEKNYYRPSVYRIFKGLTSQQTIPSSASLQKILKSFQTKYQNTYANQIQSDFVNLLKEILQYSKDKQVIFETNFRKYYKKEFKNQLMELPQNQFESVAYAIKLIQAIEDQQQQNN</sequence>
<organism evidence="1 2">
    <name type="scientific">Paramecium octaurelia</name>
    <dbReference type="NCBI Taxonomy" id="43137"/>
    <lineage>
        <taxon>Eukaryota</taxon>
        <taxon>Sar</taxon>
        <taxon>Alveolata</taxon>
        <taxon>Ciliophora</taxon>
        <taxon>Intramacronucleata</taxon>
        <taxon>Oligohymenophorea</taxon>
        <taxon>Peniculida</taxon>
        <taxon>Parameciidae</taxon>
        <taxon>Paramecium</taxon>
    </lineage>
</organism>
<evidence type="ECO:0000313" key="1">
    <source>
        <dbReference type="EMBL" id="CAD8205094.1"/>
    </source>
</evidence>
<proteinExistence type="predicted"/>
<dbReference type="EMBL" id="CAJJDP010000135">
    <property type="protein sequence ID" value="CAD8205094.1"/>
    <property type="molecule type" value="Genomic_DNA"/>
</dbReference>
<dbReference type="OrthoDB" id="304285at2759"/>
<reference evidence="1" key="1">
    <citation type="submission" date="2021-01" db="EMBL/GenBank/DDBJ databases">
        <authorList>
            <consortium name="Genoscope - CEA"/>
            <person name="William W."/>
        </authorList>
    </citation>
    <scope>NUCLEOTIDE SEQUENCE</scope>
</reference>
<accession>A0A8S1Y0B6</accession>
<gene>
    <name evidence="1" type="ORF">POCTA_138.1.T1340129</name>
</gene>
<comment type="caution">
    <text evidence="1">The sequence shown here is derived from an EMBL/GenBank/DDBJ whole genome shotgun (WGS) entry which is preliminary data.</text>
</comment>
<evidence type="ECO:0000313" key="2">
    <source>
        <dbReference type="Proteomes" id="UP000683925"/>
    </source>
</evidence>
<keyword evidence="2" id="KW-1185">Reference proteome</keyword>
<dbReference type="Proteomes" id="UP000683925">
    <property type="component" value="Unassembled WGS sequence"/>
</dbReference>
<protein>
    <submittedName>
        <fullName evidence="1">Uncharacterized protein</fullName>
    </submittedName>
</protein>